<dbReference type="Pfam" id="PF00462">
    <property type="entry name" value="Glutaredoxin"/>
    <property type="match status" value="1"/>
</dbReference>
<accession>A0A1G1XAY1</accession>
<proteinExistence type="predicted"/>
<dbReference type="Proteomes" id="UP000177941">
    <property type="component" value="Unassembled WGS sequence"/>
</dbReference>
<dbReference type="InterPro" id="IPR036249">
    <property type="entry name" value="Thioredoxin-like_sf"/>
</dbReference>
<dbReference type="GO" id="GO:0045454">
    <property type="term" value="P:cell redox homeostasis"/>
    <property type="evidence" value="ECO:0007669"/>
    <property type="project" value="TreeGrafter"/>
</dbReference>
<dbReference type="EMBL" id="MHHS01000016">
    <property type="protein sequence ID" value="OGY37203.1"/>
    <property type="molecule type" value="Genomic_DNA"/>
</dbReference>
<organism evidence="2 3">
    <name type="scientific">Candidatus Andersenbacteria bacterium RIFCSPHIGHO2_12_FULL_45_11b</name>
    <dbReference type="NCBI Taxonomy" id="1797282"/>
    <lineage>
        <taxon>Bacteria</taxon>
        <taxon>Candidatus Anderseniibacteriota</taxon>
    </lineage>
</organism>
<dbReference type="PANTHER" id="PTHR34386">
    <property type="entry name" value="GLUTAREDOXIN"/>
    <property type="match status" value="1"/>
</dbReference>
<dbReference type="AlphaFoldDB" id="A0A1G1XAY1"/>
<dbReference type="PANTHER" id="PTHR34386:SF1">
    <property type="entry name" value="GLUTAREDOXIN-LIKE PROTEIN NRDH"/>
    <property type="match status" value="1"/>
</dbReference>
<protein>
    <recommendedName>
        <fullName evidence="1">Glutaredoxin domain-containing protein</fullName>
    </recommendedName>
</protein>
<name>A0A1G1XAY1_9BACT</name>
<dbReference type="PROSITE" id="PS51354">
    <property type="entry name" value="GLUTAREDOXIN_2"/>
    <property type="match status" value="1"/>
</dbReference>
<dbReference type="SUPFAM" id="SSF52833">
    <property type="entry name" value="Thioredoxin-like"/>
    <property type="match status" value="1"/>
</dbReference>
<evidence type="ECO:0000259" key="1">
    <source>
        <dbReference type="Pfam" id="PF00462"/>
    </source>
</evidence>
<dbReference type="InterPro" id="IPR002109">
    <property type="entry name" value="Glutaredoxin"/>
</dbReference>
<evidence type="ECO:0000313" key="3">
    <source>
        <dbReference type="Proteomes" id="UP000177941"/>
    </source>
</evidence>
<dbReference type="Gene3D" id="3.40.30.10">
    <property type="entry name" value="Glutaredoxin"/>
    <property type="match status" value="1"/>
</dbReference>
<comment type="caution">
    <text evidence="2">The sequence shown here is derived from an EMBL/GenBank/DDBJ whole genome shotgun (WGS) entry which is preliminary data.</text>
</comment>
<reference evidence="2 3" key="1">
    <citation type="journal article" date="2016" name="Nat. Commun.">
        <title>Thousands of microbial genomes shed light on interconnected biogeochemical processes in an aquifer system.</title>
        <authorList>
            <person name="Anantharaman K."/>
            <person name="Brown C.T."/>
            <person name="Hug L.A."/>
            <person name="Sharon I."/>
            <person name="Castelle C.J."/>
            <person name="Probst A.J."/>
            <person name="Thomas B.C."/>
            <person name="Singh A."/>
            <person name="Wilkins M.J."/>
            <person name="Karaoz U."/>
            <person name="Brodie E.L."/>
            <person name="Williams K.H."/>
            <person name="Hubbard S.S."/>
            <person name="Banfield J.F."/>
        </authorList>
    </citation>
    <scope>NUCLEOTIDE SEQUENCE [LARGE SCALE GENOMIC DNA]</scope>
</reference>
<dbReference type="CDD" id="cd02976">
    <property type="entry name" value="NrdH"/>
    <property type="match status" value="1"/>
</dbReference>
<feature type="domain" description="Glutaredoxin" evidence="1">
    <location>
        <begin position="3"/>
        <end position="59"/>
    </location>
</feature>
<dbReference type="GO" id="GO:0009055">
    <property type="term" value="F:electron transfer activity"/>
    <property type="evidence" value="ECO:0007669"/>
    <property type="project" value="TreeGrafter"/>
</dbReference>
<gene>
    <name evidence="2" type="ORF">A3E36_01220</name>
</gene>
<evidence type="ECO:0000313" key="2">
    <source>
        <dbReference type="EMBL" id="OGY37203.1"/>
    </source>
</evidence>
<dbReference type="InterPro" id="IPR051548">
    <property type="entry name" value="Grx-like_ET"/>
</dbReference>
<sequence>MKVTIYTTKTCGYCKATKEFFTEHDVPFTEIDVSNDQAQARAMIERSGQMGVPVILVEKKPNEQMIIGYDREALATALDISL</sequence>